<dbReference type="AlphaFoldDB" id="A0A5J5DG10"/>
<dbReference type="InterPro" id="IPR004837">
    <property type="entry name" value="NaCa_Exmemb"/>
</dbReference>
<keyword evidence="9" id="KW-0732">Signal</keyword>
<sequence>MCLAVYLSLLLVFSYHQQVTSGSHVLRNQPGVGLSRNNTLPMMFQNNNDEVGYLGLYVVYVLTVIVSAYIYNRQKHSMNVAPIPESEYRPLLPYSESTIKILLTSLNPVDNRKWRRKPWSWRVFKVLKTPLEVLLLLCIPVVDPDKEDRNWRRPLNCLHLITAPLLCALTFQSGIYGDYMIQGQFPLWLLILLLGLFLSAIVFCTTTNDSPPKYHPLFALLGFVASAALISATASEVVSLLHMLGVVLSLSNTVLGLTLLAWGNSIGDCFSDITIARQGYPRMAISACFGGIIFSILI</sequence>
<evidence type="ECO:0000256" key="8">
    <source>
        <dbReference type="SAM" id="Phobius"/>
    </source>
</evidence>
<feature type="transmembrane region" description="Helical" evidence="8">
    <location>
        <begin position="155"/>
        <end position="175"/>
    </location>
</feature>
<name>A0A5J5DG10_9PERO</name>
<evidence type="ECO:0000256" key="1">
    <source>
        <dbReference type="ARBA" id="ARBA00004141"/>
    </source>
</evidence>
<reference evidence="11 12" key="1">
    <citation type="submission" date="2019-08" db="EMBL/GenBank/DDBJ databases">
        <title>A chromosome-level genome assembly, high-density linkage maps, and genome scans reveal the genomic architecture of hybrid incompatibilities underlying speciation via character displacement in darters (Percidae: Etheostominae).</title>
        <authorList>
            <person name="Moran R.L."/>
            <person name="Catchen J.M."/>
            <person name="Fuller R.C."/>
        </authorList>
    </citation>
    <scope>NUCLEOTIDE SEQUENCE [LARGE SCALE GENOMIC DNA]</scope>
    <source>
        <strain evidence="11">EspeVRDwgs_2016</strain>
        <tissue evidence="11">Muscle</tissue>
    </source>
</reference>
<keyword evidence="3" id="KW-0050">Antiport</keyword>
<dbReference type="Pfam" id="PF01699">
    <property type="entry name" value="Na_Ca_ex"/>
    <property type="match status" value="1"/>
</dbReference>
<evidence type="ECO:0000313" key="11">
    <source>
        <dbReference type="EMBL" id="KAA8592286.1"/>
    </source>
</evidence>
<feature type="transmembrane region" description="Helical" evidence="8">
    <location>
        <begin position="280"/>
        <end position="297"/>
    </location>
</feature>
<dbReference type="PANTHER" id="PTHR12266:SF0">
    <property type="entry name" value="MITOCHONDRIAL SODIUM_CALCIUM EXCHANGER PROTEIN"/>
    <property type="match status" value="1"/>
</dbReference>
<feature type="signal peptide" evidence="9">
    <location>
        <begin position="1"/>
        <end position="22"/>
    </location>
</feature>
<evidence type="ECO:0000256" key="9">
    <source>
        <dbReference type="SAM" id="SignalP"/>
    </source>
</evidence>
<evidence type="ECO:0000313" key="12">
    <source>
        <dbReference type="Proteomes" id="UP000327493"/>
    </source>
</evidence>
<dbReference type="GO" id="GO:0006874">
    <property type="term" value="P:intracellular calcium ion homeostasis"/>
    <property type="evidence" value="ECO:0007669"/>
    <property type="project" value="TreeGrafter"/>
</dbReference>
<dbReference type="GO" id="GO:0099093">
    <property type="term" value="P:calcium export from the mitochondrion"/>
    <property type="evidence" value="ECO:0007669"/>
    <property type="project" value="TreeGrafter"/>
</dbReference>
<dbReference type="GO" id="GO:0005432">
    <property type="term" value="F:calcium:sodium antiporter activity"/>
    <property type="evidence" value="ECO:0007669"/>
    <property type="project" value="TreeGrafter"/>
</dbReference>
<evidence type="ECO:0000256" key="5">
    <source>
        <dbReference type="ARBA" id="ARBA00022692"/>
    </source>
</evidence>
<keyword evidence="5 8" id="KW-0812">Transmembrane</keyword>
<protein>
    <recommendedName>
        <fullName evidence="10">Sodium/calcium exchanger membrane region domain-containing protein</fullName>
    </recommendedName>
</protein>
<dbReference type="InterPro" id="IPR051359">
    <property type="entry name" value="CaCA_antiporter"/>
</dbReference>
<keyword evidence="4" id="KW-0406">Ion transport</keyword>
<feature type="transmembrane region" description="Helical" evidence="8">
    <location>
        <begin position="240"/>
        <end position="260"/>
    </location>
</feature>
<gene>
    <name evidence="11" type="ORF">FQN60_017741</name>
</gene>
<organism evidence="11 12">
    <name type="scientific">Etheostoma spectabile</name>
    <name type="common">orangethroat darter</name>
    <dbReference type="NCBI Taxonomy" id="54343"/>
    <lineage>
        <taxon>Eukaryota</taxon>
        <taxon>Metazoa</taxon>
        <taxon>Chordata</taxon>
        <taxon>Craniata</taxon>
        <taxon>Vertebrata</taxon>
        <taxon>Euteleostomi</taxon>
        <taxon>Actinopterygii</taxon>
        <taxon>Neopterygii</taxon>
        <taxon>Teleostei</taxon>
        <taxon>Neoteleostei</taxon>
        <taxon>Acanthomorphata</taxon>
        <taxon>Eupercaria</taxon>
        <taxon>Perciformes</taxon>
        <taxon>Percoidei</taxon>
        <taxon>Percidae</taxon>
        <taxon>Etheostomatinae</taxon>
        <taxon>Etheostoma</taxon>
    </lineage>
</organism>
<keyword evidence="4" id="KW-0106">Calcium</keyword>
<keyword evidence="2" id="KW-0813">Transport</keyword>
<feature type="transmembrane region" description="Helical" evidence="8">
    <location>
        <begin position="217"/>
        <end position="234"/>
    </location>
</feature>
<feature type="domain" description="Sodium/calcium exchanger membrane region" evidence="10">
    <location>
        <begin position="219"/>
        <end position="298"/>
    </location>
</feature>
<keyword evidence="4" id="KW-0109">Calcium transport</keyword>
<keyword evidence="12" id="KW-1185">Reference proteome</keyword>
<evidence type="ECO:0000256" key="6">
    <source>
        <dbReference type="ARBA" id="ARBA00022989"/>
    </source>
</evidence>
<dbReference type="Gene3D" id="1.20.1420.30">
    <property type="entry name" value="NCX, central ion-binding region"/>
    <property type="match status" value="1"/>
</dbReference>
<dbReference type="PANTHER" id="PTHR12266">
    <property type="entry name" value="NA+/CA2+ K+ INDEPENDENT EXCHANGER"/>
    <property type="match status" value="1"/>
</dbReference>
<dbReference type="InterPro" id="IPR044880">
    <property type="entry name" value="NCX_ion-bd_dom_sf"/>
</dbReference>
<feature type="transmembrane region" description="Helical" evidence="8">
    <location>
        <begin position="51"/>
        <end position="71"/>
    </location>
</feature>
<dbReference type="EMBL" id="VOFY01000005">
    <property type="protein sequence ID" value="KAA8592286.1"/>
    <property type="molecule type" value="Genomic_DNA"/>
</dbReference>
<dbReference type="GO" id="GO:0016020">
    <property type="term" value="C:membrane"/>
    <property type="evidence" value="ECO:0007669"/>
    <property type="project" value="UniProtKB-SubCell"/>
</dbReference>
<dbReference type="Proteomes" id="UP000327493">
    <property type="component" value="Chromosome 5"/>
</dbReference>
<feature type="chain" id="PRO_5023844278" description="Sodium/calcium exchanger membrane region domain-containing protein" evidence="9">
    <location>
        <begin position="23"/>
        <end position="298"/>
    </location>
</feature>
<keyword evidence="7 8" id="KW-0472">Membrane</keyword>
<keyword evidence="6 8" id="KW-1133">Transmembrane helix</keyword>
<evidence type="ECO:0000256" key="3">
    <source>
        <dbReference type="ARBA" id="ARBA00022449"/>
    </source>
</evidence>
<evidence type="ECO:0000256" key="2">
    <source>
        <dbReference type="ARBA" id="ARBA00022448"/>
    </source>
</evidence>
<proteinExistence type="predicted"/>
<feature type="transmembrane region" description="Helical" evidence="8">
    <location>
        <begin position="187"/>
        <end position="205"/>
    </location>
</feature>
<evidence type="ECO:0000256" key="4">
    <source>
        <dbReference type="ARBA" id="ARBA00022568"/>
    </source>
</evidence>
<evidence type="ECO:0000256" key="7">
    <source>
        <dbReference type="ARBA" id="ARBA00023136"/>
    </source>
</evidence>
<accession>A0A5J5DG10</accession>
<evidence type="ECO:0000259" key="10">
    <source>
        <dbReference type="Pfam" id="PF01699"/>
    </source>
</evidence>
<comment type="subcellular location">
    <subcellularLocation>
        <location evidence="1">Membrane</location>
        <topology evidence="1">Multi-pass membrane protein</topology>
    </subcellularLocation>
</comment>
<comment type="caution">
    <text evidence="11">The sequence shown here is derived from an EMBL/GenBank/DDBJ whole genome shotgun (WGS) entry which is preliminary data.</text>
</comment>